<organism evidence="2 3">
    <name type="scientific">Verticillium dahliae (strain VdLs.17 / ATCC MYA-4575 / FGSC 10137)</name>
    <name type="common">Verticillium wilt</name>
    <dbReference type="NCBI Taxonomy" id="498257"/>
    <lineage>
        <taxon>Eukaryota</taxon>
        <taxon>Fungi</taxon>
        <taxon>Dikarya</taxon>
        <taxon>Ascomycota</taxon>
        <taxon>Pezizomycotina</taxon>
        <taxon>Sordariomycetes</taxon>
        <taxon>Hypocreomycetidae</taxon>
        <taxon>Glomerellales</taxon>
        <taxon>Plectosphaerellaceae</taxon>
        <taxon>Verticillium</taxon>
    </lineage>
</organism>
<keyword evidence="3" id="KW-1185">Reference proteome</keyword>
<name>G2WRD6_VERDV</name>
<dbReference type="EMBL" id="DS572695">
    <property type="protein sequence ID" value="EGY13437.1"/>
    <property type="molecule type" value="Genomic_DNA"/>
</dbReference>
<gene>
    <name evidence="2" type="ORF">VDAG_00119</name>
</gene>
<evidence type="ECO:0000256" key="1">
    <source>
        <dbReference type="SAM" id="MobiDB-lite"/>
    </source>
</evidence>
<evidence type="ECO:0000313" key="2">
    <source>
        <dbReference type="EMBL" id="EGY13437.1"/>
    </source>
</evidence>
<feature type="region of interest" description="Disordered" evidence="1">
    <location>
        <begin position="42"/>
        <end position="65"/>
    </location>
</feature>
<dbReference type="Proteomes" id="UP000001611">
    <property type="component" value="Chromosome 2"/>
</dbReference>
<dbReference type="HOGENOM" id="CLU_2851428_0_0_1"/>
<dbReference type="GeneID" id="20701582"/>
<evidence type="ECO:0000313" key="3">
    <source>
        <dbReference type="Proteomes" id="UP000001611"/>
    </source>
</evidence>
<accession>G2WRD6</accession>
<dbReference type="InParanoid" id="G2WRD6"/>
<proteinExistence type="predicted"/>
<dbReference type="KEGG" id="vda:VDAG_00119"/>
<dbReference type="AlphaFoldDB" id="G2WRD6"/>
<protein>
    <submittedName>
        <fullName evidence="2">Uncharacterized protein</fullName>
    </submittedName>
</protein>
<sequence>MIALRNQRNKMNESLGVQDQAFLASPRSTSFLCISSARLVTRDPTQRPPRSMFGPPFTLGPTPVA</sequence>
<dbReference type="RefSeq" id="XP_009649791.1">
    <property type="nucleotide sequence ID" value="XM_009651496.1"/>
</dbReference>
<reference evidence="2 3" key="1">
    <citation type="submission" date="2008-03" db="EMBL/GenBank/DDBJ databases">
        <title>The Genome Sequence of Verticillium dahliae VdLs.17.</title>
        <authorList>
            <consortium name="The Broad Institute Genome Sequencing Platform"/>
            <person name="Ma L.-J.J."/>
            <person name="Klosterman S.J."/>
            <person name="Subbarao K."/>
            <person name="Dobinson K."/>
            <person name="Veronese P."/>
            <person name="Kang S."/>
            <person name="Gold S.E."/>
            <person name="Young S."/>
            <person name="Jaffe D."/>
            <person name="Gnerre S."/>
            <person name="Berlin A."/>
            <person name="Heiman D."/>
            <person name="Hepburn T."/>
            <person name="Sykes S."/>
            <person name="Alvarado L."/>
            <person name="Kodira C.D."/>
            <person name="Lander E."/>
            <person name="Galagan J."/>
            <person name="Nusbaum C."/>
            <person name="Birren B."/>
        </authorList>
    </citation>
    <scope>NUCLEOTIDE SEQUENCE [LARGE SCALE GENOMIC DNA]</scope>
    <source>
        <strain evidence="3">VdLs.17 / ATCC MYA-4575 / FGSC 10137</strain>
    </source>
</reference>